<protein>
    <submittedName>
        <fullName evidence="1">Uncharacterized protein</fullName>
    </submittedName>
</protein>
<dbReference type="RefSeq" id="XP_018138601.1">
    <property type="nucleotide sequence ID" value="XM_018294515.1"/>
</dbReference>
<name>A0A179F6E2_METCM</name>
<gene>
    <name evidence="1" type="ORF">VFPPC_16762</name>
</gene>
<accession>A0A179F6E2</accession>
<dbReference type="Proteomes" id="UP000078397">
    <property type="component" value="Unassembled WGS sequence"/>
</dbReference>
<dbReference type="EMBL" id="LSBJ02000008">
    <property type="protein sequence ID" value="OAQ60723.1"/>
    <property type="molecule type" value="Genomic_DNA"/>
</dbReference>
<comment type="caution">
    <text evidence="1">The sequence shown here is derived from an EMBL/GenBank/DDBJ whole genome shotgun (WGS) entry which is preliminary data.</text>
</comment>
<dbReference type="KEGG" id="pchm:VFPPC_16762"/>
<keyword evidence="2" id="KW-1185">Reference proteome</keyword>
<dbReference type="GeneID" id="28858509"/>
<organism evidence="1 2">
    <name type="scientific">Pochonia chlamydosporia 170</name>
    <dbReference type="NCBI Taxonomy" id="1380566"/>
    <lineage>
        <taxon>Eukaryota</taxon>
        <taxon>Fungi</taxon>
        <taxon>Dikarya</taxon>
        <taxon>Ascomycota</taxon>
        <taxon>Pezizomycotina</taxon>
        <taxon>Sordariomycetes</taxon>
        <taxon>Hypocreomycetidae</taxon>
        <taxon>Hypocreales</taxon>
        <taxon>Clavicipitaceae</taxon>
        <taxon>Pochonia</taxon>
    </lineage>
</organism>
<sequence>MHRVTLASFAWPELNNPAQVAEVEARLSHMSSLLDTRISGQCQLRSSNFLRQKPLCPNATHRSHIFTLADETPASDFQIRYIGLQLPCKISSYFSRPMQCGGCVKELLCKHA</sequence>
<evidence type="ECO:0000313" key="2">
    <source>
        <dbReference type="Proteomes" id="UP000078397"/>
    </source>
</evidence>
<proteinExistence type="predicted"/>
<evidence type="ECO:0000313" key="1">
    <source>
        <dbReference type="EMBL" id="OAQ60723.1"/>
    </source>
</evidence>
<reference evidence="1 2" key="1">
    <citation type="journal article" date="2016" name="PLoS Pathog.">
        <title>Biosynthesis of antibiotic leucinostatins in bio-control fungus Purpureocillium lilacinum and their inhibition on phytophthora revealed by genome mining.</title>
        <authorList>
            <person name="Wang G."/>
            <person name="Liu Z."/>
            <person name="Lin R."/>
            <person name="Li E."/>
            <person name="Mao Z."/>
            <person name="Ling J."/>
            <person name="Yang Y."/>
            <person name="Yin W.B."/>
            <person name="Xie B."/>
        </authorList>
    </citation>
    <scope>NUCLEOTIDE SEQUENCE [LARGE SCALE GENOMIC DNA]</scope>
    <source>
        <strain evidence="1">170</strain>
    </source>
</reference>
<dbReference type="AlphaFoldDB" id="A0A179F6E2"/>